<dbReference type="AlphaFoldDB" id="A0A518ALG3"/>
<evidence type="ECO:0000256" key="1">
    <source>
        <dbReference type="SAM" id="SignalP"/>
    </source>
</evidence>
<feature type="signal peptide" evidence="1">
    <location>
        <begin position="1"/>
        <end position="28"/>
    </location>
</feature>
<keyword evidence="3" id="KW-1185">Reference proteome</keyword>
<evidence type="ECO:0008006" key="4">
    <source>
        <dbReference type="Google" id="ProtNLM"/>
    </source>
</evidence>
<dbReference type="EMBL" id="CP036278">
    <property type="protein sequence ID" value="QDU55551.1"/>
    <property type="molecule type" value="Genomic_DNA"/>
</dbReference>
<keyword evidence="1" id="KW-0732">Signal</keyword>
<dbReference type="OrthoDB" id="249177at2"/>
<dbReference type="Proteomes" id="UP000315750">
    <property type="component" value="Chromosome"/>
</dbReference>
<organism evidence="2 3">
    <name type="scientific">Aeoliella mucimassa</name>
    <dbReference type="NCBI Taxonomy" id="2527972"/>
    <lineage>
        <taxon>Bacteria</taxon>
        <taxon>Pseudomonadati</taxon>
        <taxon>Planctomycetota</taxon>
        <taxon>Planctomycetia</taxon>
        <taxon>Pirellulales</taxon>
        <taxon>Lacipirellulaceae</taxon>
        <taxon>Aeoliella</taxon>
    </lineage>
</organism>
<feature type="chain" id="PRO_5022132548" description="TraB family protein" evidence="1">
    <location>
        <begin position="29"/>
        <end position="319"/>
    </location>
</feature>
<sequence length="319" mass="35765" precursor="true">MNHRFRFHPTFPVLSLCWALVLSLLALASGNRVFAQATATEEAAEEKTAEQAPGAEWVRIQKDDKGRPTAMQVAIVRYKATDKSPYKGAVVDLVGAVHVGDNAYYSKLNDKFESYDALLYELVAPQGTVIERGTKASNRHALGAMQNGMKDMLKLEHQLEKVDYTKKNFVHADMSPDQFFQSMEDRGESIFTMYFRLIGQSIAQQSRMTAEGATPDIDMMKAMFAKDRSRQLKIAMAKQMAEMESLLTAFGGEEGSTLISERNKAALKVLSEQLDAGKRNIGIFYGAGHMSDMGERLEKEFHMEPVQEEWLDAWDLTAE</sequence>
<dbReference type="KEGG" id="amuc:Pan181_17430"/>
<evidence type="ECO:0000313" key="2">
    <source>
        <dbReference type="EMBL" id="QDU55551.1"/>
    </source>
</evidence>
<dbReference type="PANTHER" id="PTHR35757:SF1">
    <property type="entry name" value="THERMOSOME SUBUNIT GAMMA"/>
    <property type="match status" value="1"/>
</dbReference>
<gene>
    <name evidence="2" type="ORF">Pan181_17430</name>
</gene>
<dbReference type="PANTHER" id="PTHR35757">
    <property type="entry name" value="THERMOSOME SUBUNIT GAMMA"/>
    <property type="match status" value="1"/>
</dbReference>
<evidence type="ECO:0000313" key="3">
    <source>
        <dbReference type="Proteomes" id="UP000315750"/>
    </source>
</evidence>
<accession>A0A518ALG3</accession>
<name>A0A518ALG3_9BACT</name>
<protein>
    <recommendedName>
        <fullName evidence="4">TraB family protein</fullName>
    </recommendedName>
</protein>
<proteinExistence type="predicted"/>
<dbReference type="RefSeq" id="WP_145246396.1">
    <property type="nucleotide sequence ID" value="NZ_CP036278.1"/>
</dbReference>
<reference evidence="2 3" key="1">
    <citation type="submission" date="2019-02" db="EMBL/GenBank/DDBJ databases">
        <title>Deep-cultivation of Planctomycetes and their phenomic and genomic characterization uncovers novel biology.</title>
        <authorList>
            <person name="Wiegand S."/>
            <person name="Jogler M."/>
            <person name="Boedeker C."/>
            <person name="Pinto D."/>
            <person name="Vollmers J."/>
            <person name="Rivas-Marin E."/>
            <person name="Kohn T."/>
            <person name="Peeters S.H."/>
            <person name="Heuer A."/>
            <person name="Rast P."/>
            <person name="Oberbeckmann S."/>
            <person name="Bunk B."/>
            <person name="Jeske O."/>
            <person name="Meyerdierks A."/>
            <person name="Storesund J.E."/>
            <person name="Kallscheuer N."/>
            <person name="Luecker S."/>
            <person name="Lage O.M."/>
            <person name="Pohl T."/>
            <person name="Merkel B.J."/>
            <person name="Hornburger P."/>
            <person name="Mueller R.-W."/>
            <person name="Bruemmer F."/>
            <person name="Labrenz M."/>
            <person name="Spormann A.M."/>
            <person name="Op den Camp H."/>
            <person name="Overmann J."/>
            <person name="Amann R."/>
            <person name="Jetten M.S.M."/>
            <person name="Mascher T."/>
            <person name="Medema M.H."/>
            <person name="Devos D.P."/>
            <person name="Kaster A.-K."/>
            <person name="Ovreas L."/>
            <person name="Rohde M."/>
            <person name="Galperin M.Y."/>
            <person name="Jogler C."/>
        </authorList>
    </citation>
    <scope>NUCLEOTIDE SEQUENCE [LARGE SCALE GENOMIC DNA]</scope>
    <source>
        <strain evidence="2 3">Pan181</strain>
    </source>
</reference>